<proteinExistence type="predicted"/>
<reference evidence="1 2" key="1">
    <citation type="submission" date="2017-05" db="EMBL/GenBank/DDBJ databases">
        <title>Complete and WGS of Bordetella genogroups.</title>
        <authorList>
            <person name="Spilker T."/>
            <person name="LiPuma J."/>
        </authorList>
    </citation>
    <scope>NUCLEOTIDE SEQUENCE [LARGE SCALE GENOMIC DNA]</scope>
    <source>
        <strain evidence="1 2">AU7206</strain>
    </source>
</reference>
<dbReference type="RefSeq" id="WP_086079329.1">
    <property type="nucleotide sequence ID" value="NZ_CP021111.1"/>
</dbReference>
<dbReference type="Proteomes" id="UP000194161">
    <property type="component" value="Chromosome"/>
</dbReference>
<keyword evidence="2" id="KW-1185">Reference proteome</keyword>
<organism evidence="1 2">
    <name type="scientific">Bordetella genomosp. 13</name>
    <dbReference type="NCBI Taxonomy" id="463040"/>
    <lineage>
        <taxon>Bacteria</taxon>
        <taxon>Pseudomonadati</taxon>
        <taxon>Pseudomonadota</taxon>
        <taxon>Betaproteobacteria</taxon>
        <taxon>Burkholderiales</taxon>
        <taxon>Alcaligenaceae</taxon>
        <taxon>Bordetella</taxon>
    </lineage>
</organism>
<dbReference type="KEGG" id="bgm:CAL15_14955"/>
<evidence type="ECO:0000313" key="1">
    <source>
        <dbReference type="EMBL" id="ARP95567.1"/>
    </source>
</evidence>
<dbReference type="EMBL" id="CP021111">
    <property type="protein sequence ID" value="ARP95567.1"/>
    <property type="molecule type" value="Genomic_DNA"/>
</dbReference>
<accession>A0A1W6ZE32</accession>
<dbReference type="STRING" id="463040.CAL15_14955"/>
<dbReference type="AlphaFoldDB" id="A0A1W6ZE32"/>
<protein>
    <submittedName>
        <fullName evidence="1">Uncharacterized protein</fullName>
    </submittedName>
</protein>
<sequence>MRQLRRLSVTHLNSLVLQEPKMSTSPITGGLTTGSINQASALADGQQSTKEVVAASLLRRDEGLQQYLTDKMDRNTALQKS</sequence>
<evidence type="ECO:0000313" key="2">
    <source>
        <dbReference type="Proteomes" id="UP000194161"/>
    </source>
</evidence>
<gene>
    <name evidence="1" type="ORF">CAL15_14955</name>
</gene>
<name>A0A1W6ZE32_9BORD</name>